<dbReference type="SUPFAM" id="SSF48403">
    <property type="entry name" value="Ankyrin repeat"/>
    <property type="match status" value="1"/>
</dbReference>
<dbReference type="PROSITE" id="PS50088">
    <property type="entry name" value="ANK_REPEAT"/>
    <property type="match status" value="2"/>
</dbReference>
<dbReference type="InterPro" id="IPR002110">
    <property type="entry name" value="Ankyrin_rpt"/>
</dbReference>
<protein>
    <submittedName>
        <fullName evidence="5">Uncharacterized protein</fullName>
    </submittedName>
</protein>
<dbReference type="SMART" id="SM00248">
    <property type="entry name" value="ANK"/>
    <property type="match status" value="3"/>
</dbReference>
<dbReference type="Gene3D" id="1.25.40.20">
    <property type="entry name" value="Ankyrin repeat-containing domain"/>
    <property type="match status" value="1"/>
</dbReference>
<gene>
    <name evidence="5" type="ORF">F5X68DRAFT_260368</name>
</gene>
<feature type="repeat" description="ANK" evidence="2">
    <location>
        <begin position="720"/>
        <end position="752"/>
    </location>
</feature>
<dbReference type="PANTHER" id="PTHR10039:SF16">
    <property type="entry name" value="GPI INOSITOL-DEACYLASE"/>
    <property type="match status" value="1"/>
</dbReference>
<dbReference type="EMBL" id="JAGSXJ010000007">
    <property type="protein sequence ID" value="KAH6689768.1"/>
    <property type="molecule type" value="Genomic_DNA"/>
</dbReference>
<dbReference type="Gene3D" id="3.40.50.300">
    <property type="entry name" value="P-loop containing nucleotide triphosphate hydrolases"/>
    <property type="match status" value="1"/>
</dbReference>
<dbReference type="Proteomes" id="UP000770015">
    <property type="component" value="Unassembled WGS sequence"/>
</dbReference>
<dbReference type="Pfam" id="PF13857">
    <property type="entry name" value="Ank_5"/>
    <property type="match status" value="1"/>
</dbReference>
<sequence length="792" mass="88137">MPSEEDSSDSKDVAPRINSDKWAVAHERLSAEDQKCFDVTAMSDRSPQDVLSDVLAAANKKKDECMKKRWKVTVKGRTIILRDVLEKITVWVSKFKDIGSSIASLDPIAAGLPWAAVCFILQAGVNDVEVFGFVLQSVESISNILASAAILEILYLSHTHQELAVSEKLTDGIVALYAAVLQFLAEILRYYSQRTATRLVKSVGIGKSEYQEKYEAITAAKAEVWELATLAEAEKTSWTLENIDRIEGAQLKQYQDLSKLFGNLRQPIDQDGLERERRIQILRSISTIPYTTHHKAAQKGRLQGSGQWLLDNHAFRRWRNDSTSSVLWLHGIPGSGKTKLTSLVIDDLTGSENMAYFYCARNPAEPLRGKCDAVLASLVRQLSGKSANSGILPAVVAPYQDALDGIVGFEDFSWTSDESSSILLELLEDYPAATIVLDALDEVNPEDRQELMDVLSKLLREAPNLLKIFVSSRDNYDITLHFEGLPNIHIDAYDNRGDIESFIDNRLTAAKLLRGWLPDALRRKIAQTLLDKAQGMFRWVDLQIQSLRPLKVAADIEARLGILPASLEESYWEVYQEILSSGDHATELAIFTFQWVMYAEAAVEAHHFAQLASCALSSVDVPQTFTEMEIIDALVTSISQNHEECVELLQRYGAEKDLWGVHHALIEDKPDLAMRLIEHGYPVRATPTVGTPLHEAAIRGHDMVITAILDAGVDVNIYFNEQTPLHLAAAGGRTECTRLLLDHGADVLAEDDHGRIPLDLAEGSGITGCETLLRERMHWLTLLVLYMKSVAL</sequence>
<organism evidence="5 6">
    <name type="scientific">Plectosphaerella plurivora</name>
    <dbReference type="NCBI Taxonomy" id="936078"/>
    <lineage>
        <taxon>Eukaryota</taxon>
        <taxon>Fungi</taxon>
        <taxon>Dikarya</taxon>
        <taxon>Ascomycota</taxon>
        <taxon>Pezizomycotina</taxon>
        <taxon>Sordariomycetes</taxon>
        <taxon>Hypocreomycetidae</taxon>
        <taxon>Glomerellales</taxon>
        <taxon>Plectosphaerellaceae</taxon>
        <taxon>Plectosphaerella</taxon>
    </lineage>
</organism>
<evidence type="ECO:0000256" key="1">
    <source>
        <dbReference type="ARBA" id="ARBA00022737"/>
    </source>
</evidence>
<dbReference type="PANTHER" id="PTHR10039">
    <property type="entry name" value="AMELOGENIN"/>
    <property type="match status" value="1"/>
</dbReference>
<evidence type="ECO:0000256" key="2">
    <source>
        <dbReference type="PROSITE-ProRule" id="PRU00023"/>
    </source>
</evidence>
<evidence type="ECO:0000313" key="5">
    <source>
        <dbReference type="EMBL" id="KAH6689768.1"/>
    </source>
</evidence>
<dbReference type="Pfam" id="PF24883">
    <property type="entry name" value="NPHP3_N"/>
    <property type="match status" value="1"/>
</dbReference>
<dbReference type="Pfam" id="PF24809">
    <property type="entry name" value="DUF7708"/>
    <property type="match status" value="1"/>
</dbReference>
<name>A0A9P8VGT4_9PEZI</name>
<dbReference type="InterPro" id="IPR027417">
    <property type="entry name" value="P-loop_NTPase"/>
</dbReference>
<reference evidence="5" key="1">
    <citation type="journal article" date="2021" name="Nat. Commun.">
        <title>Genetic determinants of endophytism in the Arabidopsis root mycobiome.</title>
        <authorList>
            <person name="Mesny F."/>
            <person name="Miyauchi S."/>
            <person name="Thiergart T."/>
            <person name="Pickel B."/>
            <person name="Atanasova L."/>
            <person name="Karlsson M."/>
            <person name="Huettel B."/>
            <person name="Barry K.W."/>
            <person name="Haridas S."/>
            <person name="Chen C."/>
            <person name="Bauer D."/>
            <person name="Andreopoulos W."/>
            <person name="Pangilinan J."/>
            <person name="LaButti K."/>
            <person name="Riley R."/>
            <person name="Lipzen A."/>
            <person name="Clum A."/>
            <person name="Drula E."/>
            <person name="Henrissat B."/>
            <person name="Kohler A."/>
            <person name="Grigoriev I.V."/>
            <person name="Martin F.M."/>
            <person name="Hacquard S."/>
        </authorList>
    </citation>
    <scope>NUCLEOTIDE SEQUENCE</scope>
    <source>
        <strain evidence="5">MPI-SDFR-AT-0117</strain>
    </source>
</reference>
<comment type="caution">
    <text evidence="5">The sequence shown here is derived from an EMBL/GenBank/DDBJ whole genome shotgun (WGS) entry which is preliminary data.</text>
</comment>
<dbReference type="InterPro" id="IPR036770">
    <property type="entry name" value="Ankyrin_rpt-contain_sf"/>
</dbReference>
<evidence type="ECO:0000313" key="6">
    <source>
        <dbReference type="Proteomes" id="UP000770015"/>
    </source>
</evidence>
<proteinExistence type="predicted"/>
<evidence type="ECO:0000259" key="4">
    <source>
        <dbReference type="Pfam" id="PF24883"/>
    </source>
</evidence>
<evidence type="ECO:0000259" key="3">
    <source>
        <dbReference type="Pfam" id="PF24809"/>
    </source>
</evidence>
<feature type="domain" description="Nephrocystin 3-like N-terminal" evidence="4">
    <location>
        <begin position="304"/>
        <end position="473"/>
    </location>
</feature>
<dbReference type="PROSITE" id="PS50297">
    <property type="entry name" value="ANK_REP_REGION"/>
    <property type="match status" value="2"/>
</dbReference>
<dbReference type="OrthoDB" id="7464126at2759"/>
<accession>A0A9P8VGT4</accession>
<dbReference type="AlphaFoldDB" id="A0A9P8VGT4"/>
<feature type="repeat" description="ANK" evidence="2">
    <location>
        <begin position="688"/>
        <end position="720"/>
    </location>
</feature>
<dbReference type="InterPro" id="IPR056125">
    <property type="entry name" value="DUF7708"/>
</dbReference>
<dbReference type="InterPro" id="IPR056884">
    <property type="entry name" value="NPHP3-like_N"/>
</dbReference>
<keyword evidence="1" id="KW-0677">Repeat</keyword>
<feature type="domain" description="DUF7708" evidence="3">
    <location>
        <begin position="91"/>
        <end position="233"/>
    </location>
</feature>
<keyword evidence="2" id="KW-0040">ANK repeat</keyword>
<keyword evidence="6" id="KW-1185">Reference proteome</keyword>
<dbReference type="SUPFAM" id="SSF52540">
    <property type="entry name" value="P-loop containing nucleoside triphosphate hydrolases"/>
    <property type="match status" value="1"/>
</dbReference>